<evidence type="ECO:0000256" key="1">
    <source>
        <dbReference type="ARBA" id="ARBA00022741"/>
    </source>
</evidence>
<organism evidence="5 6">
    <name type="scientific">Pseudomonas tolaasii</name>
    <dbReference type="NCBI Taxonomy" id="29442"/>
    <lineage>
        <taxon>Bacteria</taxon>
        <taxon>Pseudomonadati</taxon>
        <taxon>Pseudomonadota</taxon>
        <taxon>Gammaproteobacteria</taxon>
        <taxon>Pseudomonadales</taxon>
        <taxon>Pseudomonadaceae</taxon>
        <taxon>Pseudomonas</taxon>
    </lineage>
</organism>
<keyword evidence="2 5" id="KW-0378">Hydrolase</keyword>
<feature type="domain" description="Carboxyltransferase" evidence="4">
    <location>
        <begin position="14"/>
        <end position="215"/>
    </location>
</feature>
<dbReference type="GO" id="GO:0005524">
    <property type="term" value="F:ATP binding"/>
    <property type="evidence" value="ECO:0007669"/>
    <property type="project" value="UniProtKB-KW"/>
</dbReference>
<protein>
    <submittedName>
        <fullName evidence="5">5-oxoprolinase subunit PxpB</fullName>
        <ecNumber evidence="5">3.5.2.9</ecNumber>
    </submittedName>
</protein>
<keyword evidence="1" id="KW-0547">Nucleotide-binding</keyword>
<accession>A0A7Y8AT33</accession>
<dbReference type="InterPro" id="IPR010016">
    <property type="entry name" value="PxpB"/>
</dbReference>
<name>A0A7Y8AT33_PSETO</name>
<dbReference type="GO" id="GO:0017168">
    <property type="term" value="F:5-oxoprolinase (ATP-hydrolyzing) activity"/>
    <property type="evidence" value="ECO:0007669"/>
    <property type="project" value="UniProtKB-EC"/>
</dbReference>
<dbReference type="SMART" id="SM00796">
    <property type="entry name" value="AHS1"/>
    <property type="match status" value="1"/>
</dbReference>
<dbReference type="SUPFAM" id="SSF50891">
    <property type="entry name" value="Cyclophilin-like"/>
    <property type="match status" value="1"/>
</dbReference>
<evidence type="ECO:0000256" key="3">
    <source>
        <dbReference type="ARBA" id="ARBA00022840"/>
    </source>
</evidence>
<reference evidence="5 6" key="1">
    <citation type="submission" date="2020-04" db="EMBL/GenBank/DDBJ databases">
        <title>Molecular characterization of pseudomonads from Agaricus bisporus reveal novel blotch 2 pathogens in Western Europe.</title>
        <authorList>
            <person name="Taparia T."/>
            <person name="Krijger M."/>
            <person name="Haynes E."/>
            <person name="Elpinstone J.G."/>
            <person name="Noble R."/>
            <person name="Van Der Wolf J."/>
        </authorList>
    </citation>
    <scope>NUCLEOTIDE SEQUENCE [LARGE SCALE GENOMIC DNA]</scope>
    <source>
        <strain evidence="5 6">IPO3746</strain>
    </source>
</reference>
<proteinExistence type="predicted"/>
<evidence type="ECO:0000259" key="4">
    <source>
        <dbReference type="SMART" id="SM00796"/>
    </source>
</evidence>
<dbReference type="PANTHER" id="PTHR34698">
    <property type="entry name" value="5-OXOPROLINASE SUBUNIT B"/>
    <property type="match status" value="1"/>
</dbReference>
<evidence type="ECO:0000313" key="5">
    <source>
        <dbReference type="EMBL" id="NWD39869.1"/>
    </source>
</evidence>
<evidence type="ECO:0000256" key="2">
    <source>
        <dbReference type="ARBA" id="ARBA00022801"/>
    </source>
</evidence>
<dbReference type="GeneID" id="55848447"/>
<dbReference type="RefSeq" id="WP_016969377.1">
    <property type="nucleotide sequence ID" value="NZ_CP020369.1"/>
</dbReference>
<comment type="caution">
    <text evidence="5">The sequence shown here is derived from an EMBL/GenBank/DDBJ whole genome shotgun (WGS) entry which is preliminary data.</text>
</comment>
<evidence type="ECO:0000313" key="6">
    <source>
        <dbReference type="Proteomes" id="UP000549134"/>
    </source>
</evidence>
<dbReference type="Gene3D" id="2.40.100.10">
    <property type="entry name" value="Cyclophilin-like"/>
    <property type="match status" value="1"/>
</dbReference>
<gene>
    <name evidence="5" type="primary">pxpB</name>
    <name evidence="5" type="ORF">HX787_28835</name>
</gene>
<dbReference type="InterPro" id="IPR029000">
    <property type="entry name" value="Cyclophilin-like_dom_sf"/>
</dbReference>
<dbReference type="NCBIfam" id="TIGR00370">
    <property type="entry name" value="5-oxoprolinase subunit PxpB"/>
    <property type="match status" value="1"/>
</dbReference>
<dbReference type="EC" id="3.5.2.9" evidence="5"/>
<dbReference type="Proteomes" id="UP000549134">
    <property type="component" value="Unassembled WGS sequence"/>
</dbReference>
<dbReference type="PANTHER" id="PTHR34698:SF2">
    <property type="entry name" value="5-OXOPROLINASE SUBUNIT B"/>
    <property type="match status" value="1"/>
</dbReference>
<sequence length="230" mass="24498">MNSLNNNASPGVLPAVHSAGSSALLVDVADGPFNLEQQRKLWALAAHLDAEPDSLVTEVVVGVNNLLVLFDPLRHHPQQVQEQVLQRWLTLGAGSAPGKDIDIPVLYGGPGALDLKWLADSAGLDIEEWVQRHSRVTYQVACIGSMPGFAYLVGLPAELAQPRRSNPRPSIAKGSVIIGGAQAGVMPCTAPSGWHAVGITDIELFDAWREQPCLLVPGDRVRFVATGIQA</sequence>
<dbReference type="InterPro" id="IPR003833">
    <property type="entry name" value="CT_C_D"/>
</dbReference>
<dbReference type="EMBL" id="JACAQK010000035">
    <property type="protein sequence ID" value="NWD39869.1"/>
    <property type="molecule type" value="Genomic_DNA"/>
</dbReference>
<dbReference type="Pfam" id="PF02682">
    <property type="entry name" value="CT_C_D"/>
    <property type="match status" value="1"/>
</dbReference>
<dbReference type="Gene3D" id="3.30.1360.40">
    <property type="match status" value="1"/>
</dbReference>
<dbReference type="SUPFAM" id="SSF160467">
    <property type="entry name" value="PH0987 N-terminal domain-like"/>
    <property type="match status" value="1"/>
</dbReference>
<keyword evidence="3" id="KW-0067">ATP-binding</keyword>
<dbReference type="AlphaFoldDB" id="A0A7Y8AT33"/>